<proteinExistence type="predicted"/>
<organism evidence="3 4">
    <name type="scientific">Candidatus Viridilinea mediisalina</name>
    <dbReference type="NCBI Taxonomy" id="2024553"/>
    <lineage>
        <taxon>Bacteria</taxon>
        <taxon>Bacillati</taxon>
        <taxon>Chloroflexota</taxon>
        <taxon>Chloroflexia</taxon>
        <taxon>Chloroflexales</taxon>
        <taxon>Chloroflexineae</taxon>
        <taxon>Oscillochloridaceae</taxon>
        <taxon>Candidatus Viridilinea</taxon>
    </lineage>
</organism>
<evidence type="ECO:0000313" key="3">
    <source>
        <dbReference type="EMBL" id="PDW02622.1"/>
    </source>
</evidence>
<comment type="caution">
    <text evidence="3">The sequence shown here is derived from an EMBL/GenBank/DDBJ whole genome shotgun (WGS) entry which is preliminary data.</text>
</comment>
<keyword evidence="4" id="KW-1185">Reference proteome</keyword>
<gene>
    <name evidence="3" type="ORF">CJ255_12935</name>
</gene>
<dbReference type="Proteomes" id="UP000220527">
    <property type="component" value="Unassembled WGS sequence"/>
</dbReference>
<feature type="chain" id="PRO_5012721167" description="Peptidase" evidence="2">
    <location>
        <begin position="23"/>
        <end position="1171"/>
    </location>
</feature>
<sequence>MQRMTSPLLMLLLMTMLLAPLAQQPTAVAEAYEQSNVSPLNTTPTVLPPYAEQEAFGAQQNDTPETAERIGPVSMPPPVSWQQVVTGTIGRSSDIDYFSFVVPNPASRVQITLSDLPADYDLVFGGGLDPANETLMPPPDFDAGMAGLEGITQVGGSISAIGGSISAIGGSISAIGGSISAIGGSISAIGGSISAIGGSISAISINAGTTPEEIDTFVWQPGVYFVAVAPKNGEFSQSPYRLEVTVLGSALDVPPPAPRVQVNLAPSERVEPEAITTLYLYHPQRLAARYGLPPDGDLISSLTQSLQSLALYPPNPTNRGAEYGLVIDLSELRPVGAGAPTLAEVYARWDANRNNPLYANYIARFIDNIIKATIAGETLSSPNFVLGSQTAPVAYPNVRNIVLVGGDDIFPFFRLPDLTTIANEADYLDYTAEVAGQAMFDPNQPLGAALRYRMMLSDNPYGTDRPYRFYGAPLFLPNRAVGRLVETPAEILAYLNTYTHGDFHHPEPYNSAPATAAQLQSAYPTLIDLRGQQYWHGEEEPHWHGEEEPPVETLAFVSGYDFLEDQAEAIGSIFSATGLISTEYTTLINNQWQRPDLERDWFDQRLERDLPITGTVAAHTQPQIRLSSVNAHFDHWQVLPANEERGTFLAQRLLGVPYDPDQWYYSRYFARTLGYSVGCHSGYNVPVSALNRQLNGRSLLEYAADFPQAKLHHGGNWIGNTGYGYGITDGIDYSERLAVLLTQELARRITMGEGDTTPMLGHPTIGEALMLAKQRYVRNASSLNEYDYKILSVMNLYGLPFIAVAVRNPLDPPQEDPAPERPNVPLETPAPRANTSTGQLTRIITFTINFGERDFVEIPRTNSRLLQLNAENFVVTDSFVLNHGFPEQTPRVFNDNQVGAPALPSFAYDISALNQAGTERMQIRDVVFVGGSYGALDEFKPQITQIVTETETPITETSNQPVFTAGAGIWFPAKFFGHSSVGTGELQRDQLTSFAAQFRADEDGVSGVLRPYSQMVFRILYDDPSINTNITRRIRADDRAPVIESVQIRDASGDTRPASDEPSSLLIVTARDEDGAGNPQTEQLEVVAIFAQAGEQWVEIRLSPDASNPERFTATLTEEAAEARFIVRATDPAGNSTYFTAGGRFTTFVEEEEEEEEEETPNRIFLPLVRR</sequence>
<protein>
    <recommendedName>
        <fullName evidence="5">Peptidase</fullName>
    </recommendedName>
</protein>
<feature type="region of interest" description="Disordered" evidence="1">
    <location>
        <begin position="1152"/>
        <end position="1171"/>
    </location>
</feature>
<name>A0A2A6RHY0_9CHLR</name>
<accession>A0A2A6RHY0</accession>
<dbReference type="RefSeq" id="WP_097644524.1">
    <property type="nucleotide sequence ID" value="NZ_NQWI01000058.1"/>
</dbReference>
<dbReference type="OrthoDB" id="136024at2"/>
<evidence type="ECO:0000256" key="2">
    <source>
        <dbReference type="SAM" id="SignalP"/>
    </source>
</evidence>
<dbReference type="SUPFAM" id="SSF89260">
    <property type="entry name" value="Collagen-binding domain"/>
    <property type="match status" value="1"/>
</dbReference>
<dbReference type="AlphaFoldDB" id="A0A2A6RHY0"/>
<evidence type="ECO:0000313" key="4">
    <source>
        <dbReference type="Proteomes" id="UP000220527"/>
    </source>
</evidence>
<dbReference type="Gene3D" id="2.60.120.380">
    <property type="match status" value="1"/>
</dbReference>
<feature type="region of interest" description="Disordered" evidence="1">
    <location>
        <begin position="812"/>
        <end position="834"/>
    </location>
</feature>
<evidence type="ECO:0000256" key="1">
    <source>
        <dbReference type="SAM" id="MobiDB-lite"/>
    </source>
</evidence>
<feature type="compositionally biased region" description="Pro residues" evidence="1">
    <location>
        <begin position="812"/>
        <end position="822"/>
    </location>
</feature>
<dbReference type="EMBL" id="NQWI01000058">
    <property type="protein sequence ID" value="PDW02622.1"/>
    <property type="molecule type" value="Genomic_DNA"/>
</dbReference>
<feature type="region of interest" description="Disordered" evidence="1">
    <location>
        <begin position="55"/>
        <end position="77"/>
    </location>
</feature>
<reference evidence="4" key="1">
    <citation type="submission" date="2017-08" db="EMBL/GenBank/DDBJ databases">
        <authorList>
            <person name="Grouzdev D.S."/>
            <person name="Gaisin V.A."/>
            <person name="Rysina M.S."/>
            <person name="Gorlenko V.M."/>
        </authorList>
    </citation>
    <scope>NUCLEOTIDE SEQUENCE [LARGE SCALE GENOMIC DNA]</scope>
    <source>
        <strain evidence="4">Kir15-3F</strain>
    </source>
</reference>
<keyword evidence="2" id="KW-0732">Signal</keyword>
<evidence type="ECO:0008006" key="5">
    <source>
        <dbReference type="Google" id="ProtNLM"/>
    </source>
</evidence>
<feature type="signal peptide" evidence="2">
    <location>
        <begin position="1"/>
        <end position="22"/>
    </location>
</feature>